<accession>A0A235EGU4</accession>
<protein>
    <recommendedName>
        <fullName evidence="1">Metallo-beta-lactamase domain-containing protein</fullName>
    </recommendedName>
</protein>
<dbReference type="Pfam" id="PF00753">
    <property type="entry name" value="Lactamase_B"/>
    <property type="match status" value="1"/>
</dbReference>
<dbReference type="PANTHER" id="PTHR43546:SF3">
    <property type="entry name" value="UPF0173 METAL-DEPENDENT HYDROLASE MJ1163"/>
    <property type="match status" value="1"/>
</dbReference>
<dbReference type="SUPFAM" id="SSF56281">
    <property type="entry name" value="Metallo-hydrolase/oxidoreductase"/>
    <property type="match status" value="1"/>
</dbReference>
<gene>
    <name evidence="2" type="ORF">CBY09_23200</name>
</gene>
<dbReference type="InterPro" id="IPR050114">
    <property type="entry name" value="UPF0173_UPF0282_UlaG_hydrolase"/>
</dbReference>
<dbReference type="Proteomes" id="UP000215441">
    <property type="component" value="Unassembled WGS sequence"/>
</dbReference>
<feature type="domain" description="Metallo-beta-lactamase" evidence="1">
    <location>
        <begin position="33"/>
        <end position="254"/>
    </location>
</feature>
<dbReference type="InterPro" id="IPR001279">
    <property type="entry name" value="Metallo-B-lactamas"/>
</dbReference>
<dbReference type="Gene3D" id="3.60.15.10">
    <property type="entry name" value="Ribonuclease Z/Hydroxyacylglutathione hydrolase-like"/>
    <property type="match status" value="1"/>
</dbReference>
<sequence>MQQHPSLQPYADLQWKAPSGAGAPPGLKVTFLGVSTVLLDDGETALMTDGFFSRPGKLQTFLGQVEPDMQAITQGLQRAGFPGGVGKLAAVIPVHSHYDHAMDAPEVARRTGALLLGSESTANVGRGAGLAESQIRVARLGEPQQFGRFTVTLYPSRHAPTGFTGGEITAPLRPPVRASEYKEGQSYALHMAHGGRTLLIVGSAGFEPGALRGVHAEVVLQGTGALGPRPESYRDALWSEVIAAVGARRVIPIHWDDFWQPPGQPMVPMPPPLDDFDASMTYLRDRGAREGVDVRLPLEWQAMDVWGGLPVRR</sequence>
<evidence type="ECO:0000313" key="3">
    <source>
        <dbReference type="Proteomes" id="UP000215441"/>
    </source>
</evidence>
<dbReference type="AlphaFoldDB" id="A0A235EGU4"/>
<dbReference type="EMBL" id="NOIG01000017">
    <property type="protein sequence ID" value="OYD47797.1"/>
    <property type="molecule type" value="Genomic_DNA"/>
</dbReference>
<proteinExistence type="predicted"/>
<name>A0A235EGU4_9BURK</name>
<organism evidence="2 3">
    <name type="scientific">Acidovorax kalamii</name>
    <dbReference type="NCBI Taxonomy" id="2004485"/>
    <lineage>
        <taxon>Bacteria</taxon>
        <taxon>Pseudomonadati</taxon>
        <taxon>Pseudomonadota</taxon>
        <taxon>Betaproteobacteria</taxon>
        <taxon>Burkholderiales</taxon>
        <taxon>Comamonadaceae</taxon>
        <taxon>Acidovorax</taxon>
    </lineage>
</organism>
<reference evidence="2 3" key="1">
    <citation type="submission" date="2017-07" db="EMBL/GenBank/DDBJ databases">
        <title>Acidovorax KNDSW TSA 6 genome sequence and assembly.</title>
        <authorList>
            <person name="Mayilraj S."/>
        </authorList>
    </citation>
    <scope>NUCLEOTIDE SEQUENCE [LARGE SCALE GENOMIC DNA]</scope>
    <source>
        <strain evidence="2 3">KNDSW-TSA6</strain>
    </source>
</reference>
<comment type="caution">
    <text evidence="2">The sequence shown here is derived from an EMBL/GenBank/DDBJ whole genome shotgun (WGS) entry which is preliminary data.</text>
</comment>
<dbReference type="SMART" id="SM00849">
    <property type="entry name" value="Lactamase_B"/>
    <property type="match status" value="1"/>
</dbReference>
<dbReference type="InterPro" id="IPR036866">
    <property type="entry name" value="RibonucZ/Hydroxyglut_hydro"/>
</dbReference>
<evidence type="ECO:0000313" key="2">
    <source>
        <dbReference type="EMBL" id="OYD47797.1"/>
    </source>
</evidence>
<evidence type="ECO:0000259" key="1">
    <source>
        <dbReference type="SMART" id="SM00849"/>
    </source>
</evidence>
<keyword evidence="3" id="KW-1185">Reference proteome</keyword>
<dbReference type="PANTHER" id="PTHR43546">
    <property type="entry name" value="UPF0173 METAL-DEPENDENT HYDROLASE MJ1163-RELATED"/>
    <property type="match status" value="1"/>
</dbReference>